<dbReference type="Proteomes" id="UP001501496">
    <property type="component" value="Unassembled WGS sequence"/>
</dbReference>
<feature type="domain" description="DUF2383" evidence="1">
    <location>
        <begin position="15"/>
        <end position="121"/>
    </location>
</feature>
<dbReference type="EMBL" id="BAABCA010000006">
    <property type="protein sequence ID" value="GAA4238764.1"/>
    <property type="molecule type" value="Genomic_DNA"/>
</dbReference>
<protein>
    <recommendedName>
        <fullName evidence="1">DUF2383 domain-containing protein</fullName>
    </recommendedName>
</protein>
<sequence>MKAKQRLPYPTELQQKLNRLFKELNNAVKRFYLLAQIAKTEPLVLFYHKKLEERKAFRSELKAYLKANDVRIETSGTVTGAFSRLHTKIKTMFDNDEDEVSLTKAKYHDESLLYDYKSVLSKPEILSDNLKLLLENHYAQIASDVQKMNSL</sequence>
<dbReference type="Gene3D" id="1.20.1260.10">
    <property type="match status" value="1"/>
</dbReference>
<reference evidence="3" key="1">
    <citation type="journal article" date="2019" name="Int. J. Syst. Evol. Microbiol.">
        <title>The Global Catalogue of Microorganisms (GCM) 10K type strain sequencing project: providing services to taxonomists for standard genome sequencing and annotation.</title>
        <authorList>
            <consortium name="The Broad Institute Genomics Platform"/>
            <consortium name="The Broad Institute Genome Sequencing Center for Infectious Disease"/>
            <person name="Wu L."/>
            <person name="Ma J."/>
        </authorList>
    </citation>
    <scope>NUCLEOTIDE SEQUENCE [LARGE SCALE GENOMIC DNA]</scope>
    <source>
        <strain evidence="3">JCM 17630</strain>
    </source>
</reference>
<comment type="caution">
    <text evidence="2">The sequence shown here is derived from an EMBL/GenBank/DDBJ whole genome shotgun (WGS) entry which is preliminary data.</text>
</comment>
<gene>
    <name evidence="2" type="ORF">GCM10022291_30520</name>
</gene>
<evidence type="ECO:0000259" key="1">
    <source>
        <dbReference type="Pfam" id="PF09537"/>
    </source>
</evidence>
<accession>A0ABP8CGE6</accession>
<name>A0ABP8CGE6_9FLAO</name>
<evidence type="ECO:0000313" key="2">
    <source>
        <dbReference type="EMBL" id="GAA4238764.1"/>
    </source>
</evidence>
<dbReference type="InterPro" id="IPR012347">
    <property type="entry name" value="Ferritin-like"/>
</dbReference>
<keyword evidence="3" id="KW-1185">Reference proteome</keyword>
<organism evidence="2 3">
    <name type="scientific">Postechiella marina</name>
    <dbReference type="NCBI Taxonomy" id="943941"/>
    <lineage>
        <taxon>Bacteria</taxon>
        <taxon>Pseudomonadati</taxon>
        <taxon>Bacteroidota</taxon>
        <taxon>Flavobacteriia</taxon>
        <taxon>Flavobacteriales</taxon>
        <taxon>Flavobacteriaceae</taxon>
        <taxon>Postechiella</taxon>
    </lineage>
</organism>
<dbReference type="Pfam" id="PF09537">
    <property type="entry name" value="DUF2383"/>
    <property type="match status" value="1"/>
</dbReference>
<proteinExistence type="predicted"/>
<evidence type="ECO:0000313" key="3">
    <source>
        <dbReference type="Proteomes" id="UP001501496"/>
    </source>
</evidence>
<dbReference type="RefSeq" id="WP_344789192.1">
    <property type="nucleotide sequence ID" value="NZ_BAABCA010000006.1"/>
</dbReference>
<dbReference type="InterPro" id="IPR019052">
    <property type="entry name" value="DUF2383"/>
</dbReference>